<reference evidence="1" key="1">
    <citation type="submission" date="2018-06" db="EMBL/GenBank/DDBJ databases">
        <authorList>
            <person name="Zhirakovskaya E."/>
        </authorList>
    </citation>
    <scope>NUCLEOTIDE SEQUENCE</scope>
</reference>
<proteinExistence type="predicted"/>
<dbReference type="PANTHER" id="PTHR13887">
    <property type="entry name" value="GLUTATHIONE S-TRANSFERASE KAPPA"/>
    <property type="match status" value="1"/>
</dbReference>
<gene>
    <name evidence="1" type="ORF">MNBD_ALPHA02-1161</name>
</gene>
<sequence length="219" mass="24690">MTAPLVIDYYTDVLCVWAWIAQRRIEELQDEWGDKVDLRCHYLDVFGDTVSKMAEQWQNRGGYEGFGRHVADSAKPFENAPVNVDIWRDVRPLTSGNAHLVLKAAQLAASPEKSADLALVLRRSFFVDMMDIGRMEILLSLAGQNGLDVEKMRLYLEDGQAMAALQRDYHMAQKMTLKGSPSWVMNGGRQVLFGNVGYRILSANVKEILAHPANDVSWC</sequence>
<protein>
    <submittedName>
        <fullName evidence="1">DsbA-like thioredoxin domain protein</fullName>
    </submittedName>
</protein>
<dbReference type="EMBL" id="UOED01000030">
    <property type="protein sequence ID" value="VAV87932.1"/>
    <property type="molecule type" value="Genomic_DNA"/>
</dbReference>
<dbReference type="AlphaFoldDB" id="A0A3B0R5Y0"/>
<dbReference type="SUPFAM" id="SSF52833">
    <property type="entry name" value="Thioredoxin-like"/>
    <property type="match status" value="1"/>
</dbReference>
<accession>A0A3B0R5Y0</accession>
<organism evidence="1">
    <name type="scientific">hydrothermal vent metagenome</name>
    <dbReference type="NCBI Taxonomy" id="652676"/>
    <lineage>
        <taxon>unclassified sequences</taxon>
        <taxon>metagenomes</taxon>
        <taxon>ecological metagenomes</taxon>
    </lineage>
</organism>
<dbReference type="Gene3D" id="3.40.30.10">
    <property type="entry name" value="Glutaredoxin"/>
    <property type="match status" value="1"/>
</dbReference>
<name>A0A3B0R5Y0_9ZZZZ</name>
<evidence type="ECO:0000313" key="1">
    <source>
        <dbReference type="EMBL" id="VAV87932.1"/>
    </source>
</evidence>
<dbReference type="Pfam" id="PF13743">
    <property type="entry name" value="Thioredoxin_5"/>
    <property type="match status" value="1"/>
</dbReference>
<dbReference type="PANTHER" id="PTHR13887:SF41">
    <property type="entry name" value="THIOREDOXIN SUPERFAMILY PROTEIN"/>
    <property type="match status" value="1"/>
</dbReference>
<dbReference type="InterPro" id="IPR036249">
    <property type="entry name" value="Thioredoxin-like_sf"/>
</dbReference>